<dbReference type="InterPro" id="IPR036772">
    <property type="entry name" value="SRCR-like_dom_sf"/>
</dbReference>
<evidence type="ECO:0000256" key="1">
    <source>
        <dbReference type="ARBA" id="ARBA00023157"/>
    </source>
</evidence>
<keyword evidence="6" id="KW-1185">Reference proteome</keyword>
<feature type="signal peptide" evidence="3">
    <location>
        <begin position="1"/>
        <end position="21"/>
    </location>
</feature>
<dbReference type="Pfam" id="PF00530">
    <property type="entry name" value="SRCR"/>
    <property type="match status" value="1"/>
</dbReference>
<evidence type="ECO:0000256" key="3">
    <source>
        <dbReference type="SAM" id="SignalP"/>
    </source>
</evidence>
<evidence type="ECO:0000313" key="6">
    <source>
        <dbReference type="Proteomes" id="UP001054857"/>
    </source>
</evidence>
<dbReference type="InterPro" id="IPR051412">
    <property type="entry name" value="Formin_Homology_Diaphanous_sf"/>
</dbReference>
<feature type="chain" id="PRO_5042025689" description="SRCR domain-containing protein" evidence="3">
    <location>
        <begin position="22"/>
        <end position="913"/>
    </location>
</feature>
<feature type="domain" description="SRCR" evidence="4">
    <location>
        <begin position="344"/>
        <end position="450"/>
    </location>
</feature>
<protein>
    <recommendedName>
        <fullName evidence="4">SRCR domain-containing protein</fullName>
    </recommendedName>
</protein>
<dbReference type="PANTHER" id="PTHR45691">
    <property type="entry name" value="PROTEIN DIAPHANOUS"/>
    <property type="match status" value="1"/>
</dbReference>
<dbReference type="Proteomes" id="UP001054857">
    <property type="component" value="Unassembled WGS sequence"/>
</dbReference>
<dbReference type="GO" id="GO:0005884">
    <property type="term" value="C:actin filament"/>
    <property type="evidence" value="ECO:0007669"/>
    <property type="project" value="TreeGrafter"/>
</dbReference>
<proteinExistence type="predicted"/>
<dbReference type="Gene3D" id="3.10.250.10">
    <property type="entry name" value="SRCR-like domain"/>
    <property type="match status" value="1"/>
</dbReference>
<feature type="region of interest" description="Disordered" evidence="2">
    <location>
        <begin position="23"/>
        <end position="42"/>
    </location>
</feature>
<dbReference type="GO" id="GO:0030041">
    <property type="term" value="P:actin filament polymerization"/>
    <property type="evidence" value="ECO:0007669"/>
    <property type="project" value="TreeGrafter"/>
</dbReference>
<gene>
    <name evidence="5" type="ORF">Agub_g12204</name>
</gene>
<dbReference type="PANTHER" id="PTHR45691:SF6">
    <property type="entry name" value="PROTEIN DIAPHANOUS"/>
    <property type="match status" value="1"/>
</dbReference>
<dbReference type="SMART" id="SM00202">
    <property type="entry name" value="SR"/>
    <property type="match status" value="1"/>
</dbReference>
<evidence type="ECO:0000313" key="5">
    <source>
        <dbReference type="EMBL" id="GFR50062.1"/>
    </source>
</evidence>
<feature type="compositionally biased region" description="Polar residues" evidence="2">
    <location>
        <begin position="753"/>
        <end position="764"/>
    </location>
</feature>
<dbReference type="InterPro" id="IPR001190">
    <property type="entry name" value="SRCR"/>
</dbReference>
<accession>A0AAD3HRE4</accession>
<name>A0AAD3HRE4_9CHLO</name>
<dbReference type="SUPFAM" id="SSF56487">
    <property type="entry name" value="SRCR-like"/>
    <property type="match status" value="1"/>
</dbReference>
<feature type="region of interest" description="Disordered" evidence="2">
    <location>
        <begin position="48"/>
        <end position="69"/>
    </location>
</feature>
<keyword evidence="1" id="KW-1015">Disulfide bond</keyword>
<feature type="compositionally biased region" description="Pro residues" evidence="2">
    <location>
        <begin position="56"/>
        <end position="67"/>
    </location>
</feature>
<feature type="region of interest" description="Disordered" evidence="2">
    <location>
        <begin position="621"/>
        <end position="769"/>
    </location>
</feature>
<reference evidence="5 6" key="1">
    <citation type="journal article" date="2021" name="Sci. Rep.">
        <title>Genome sequencing of the multicellular alga Astrephomene provides insights into convergent evolution of germ-soma differentiation.</title>
        <authorList>
            <person name="Yamashita S."/>
            <person name="Yamamoto K."/>
            <person name="Matsuzaki R."/>
            <person name="Suzuki S."/>
            <person name="Yamaguchi H."/>
            <person name="Hirooka S."/>
            <person name="Minakuchi Y."/>
            <person name="Miyagishima S."/>
            <person name="Kawachi M."/>
            <person name="Toyoda A."/>
            <person name="Nozaki H."/>
        </authorList>
    </citation>
    <scope>NUCLEOTIDE SEQUENCE [LARGE SCALE GENOMIC DNA]</scope>
    <source>
        <strain evidence="5 6">NIES-4017</strain>
    </source>
</reference>
<evidence type="ECO:0000256" key="2">
    <source>
        <dbReference type="SAM" id="MobiDB-lite"/>
    </source>
</evidence>
<dbReference type="EMBL" id="BMAR01000035">
    <property type="protein sequence ID" value="GFR50062.1"/>
    <property type="molecule type" value="Genomic_DNA"/>
</dbReference>
<organism evidence="5 6">
    <name type="scientific">Astrephomene gubernaculifera</name>
    <dbReference type="NCBI Taxonomy" id="47775"/>
    <lineage>
        <taxon>Eukaryota</taxon>
        <taxon>Viridiplantae</taxon>
        <taxon>Chlorophyta</taxon>
        <taxon>core chlorophytes</taxon>
        <taxon>Chlorophyceae</taxon>
        <taxon>CS clade</taxon>
        <taxon>Chlamydomonadales</taxon>
        <taxon>Astrephomenaceae</taxon>
        <taxon>Astrephomene</taxon>
    </lineage>
</organism>
<feature type="compositionally biased region" description="Pro residues" evidence="2">
    <location>
        <begin position="642"/>
        <end position="747"/>
    </location>
</feature>
<dbReference type="PROSITE" id="PS50287">
    <property type="entry name" value="SRCR_2"/>
    <property type="match status" value="1"/>
</dbReference>
<sequence>MIRDFRGGAILVFVVCVAVQGLPQQDDPPPSEPTHGYLMDSQPSRQLSAILAPMASVPPPPPPPPSWPQLVADPLLPSWASVPPPPPPPPSWPQLVADPLLPSWASVPPPPPPPPSWPQLVADPLPSFCWSEEWSNLPVAARTDIPHGTLILLNGPVPGNTGVVQLSYCGYLGSVTMDGSQYLEISEDDGSTYYGPELLYNGWGLEEYEKAQVVNTLRAAAICTRLGYKYSRFKKGAKRYGYGTGLVFTITPACKANTGSAVLQELFTKKRFPSAEGRQRWGNLERLPTDGSEVLVNACEDMRVQVASSGENESQHQGDLSVDCFNSIFETYGPDPSGAAPGSLRLMSYPPWSPAQRTSWGAVGFVQVYTQGRWGAICSDGWADSAAGFVCRQLGFAAGITADLVFPTSDPSVAPDFNVVSLQCLTPDGGCAYSAVRSCFFADMASAACYNELQQVPGRPPPAPPPPPIPVDECTACWTVIVAGDLGKYQPVASWQACSLFAAGVTKYIADQFKDISVAVTRAFTCSSSTFAEDTHSSITMQVCGGVSNVDSYIGRLKPPAQGYNFIPFLSSIGALIGDPVSLRDVDYDYSPVTGGASGYTVNLTTCHGWLNEWHGNPPFDPRVRKPLRSPPPRMPTTTGEPHPPPQPPPPGEPHPPPQPPPPGQPHPPPPPPSPGQPRPPPPPPSPGQPHPPPPPPSPGQPHPPPQPPLPGQPHPPPQPSSPGQPRPPPPPPSPVPSQPQPPPSPERPTAVANGTANQPSNTMAAPPPPMVLTPEFVGCYNATLLNTSLTVLLNTTTPGPNMTLAGCLAAATTSVGSGSSANSSVSSSFSFLAFAGYTVPTKKPNGRTALLLTAVCYGMHQLDYYSPNAPALLPASSCAVVPCVLPGGAAAAAQGPACGGMRRDVLAVYWLG</sequence>
<dbReference type="GO" id="GO:0016020">
    <property type="term" value="C:membrane"/>
    <property type="evidence" value="ECO:0007669"/>
    <property type="project" value="InterPro"/>
</dbReference>
<evidence type="ECO:0000259" key="4">
    <source>
        <dbReference type="PROSITE" id="PS50287"/>
    </source>
</evidence>
<keyword evidence="3" id="KW-0732">Signal</keyword>
<comment type="caution">
    <text evidence="5">The sequence shown here is derived from an EMBL/GenBank/DDBJ whole genome shotgun (WGS) entry which is preliminary data.</text>
</comment>
<dbReference type="AlphaFoldDB" id="A0AAD3HRE4"/>